<dbReference type="InterPro" id="IPR040855">
    <property type="entry name" value="ORC_WH_C"/>
</dbReference>
<protein>
    <recommendedName>
        <fullName evidence="3">Origin recognition complex subunit 3</fullName>
    </recommendedName>
</protein>
<evidence type="ECO:0000313" key="14">
    <source>
        <dbReference type="EMBL" id="KAK6628017.1"/>
    </source>
</evidence>
<dbReference type="CDD" id="cd20704">
    <property type="entry name" value="Orc3"/>
    <property type="match status" value="1"/>
</dbReference>
<evidence type="ECO:0000256" key="9">
    <source>
        <dbReference type="ARBA" id="ARBA00045241"/>
    </source>
</evidence>
<dbReference type="EMBL" id="JAWJWF010000045">
    <property type="protein sequence ID" value="KAK6628017.1"/>
    <property type="molecule type" value="Genomic_DNA"/>
</dbReference>
<dbReference type="Proteomes" id="UP001359485">
    <property type="component" value="Unassembled WGS sequence"/>
</dbReference>
<gene>
    <name evidence="14" type="ORF">RUM44_010499</name>
</gene>
<evidence type="ECO:0000256" key="6">
    <source>
        <dbReference type="ARBA" id="ARBA00023125"/>
    </source>
</evidence>
<evidence type="ECO:0000256" key="1">
    <source>
        <dbReference type="ARBA" id="ARBA00004123"/>
    </source>
</evidence>
<accession>A0ABR1AVQ4</accession>
<feature type="region of interest" description="Disordered" evidence="10">
    <location>
        <begin position="145"/>
        <end position="169"/>
    </location>
</feature>
<evidence type="ECO:0000259" key="12">
    <source>
        <dbReference type="Pfam" id="PF18137"/>
    </source>
</evidence>
<dbReference type="Pfam" id="PF18137">
    <property type="entry name" value="WHD_ORC"/>
    <property type="match status" value="1"/>
</dbReference>
<evidence type="ECO:0000256" key="2">
    <source>
        <dbReference type="ARBA" id="ARBA00010977"/>
    </source>
</evidence>
<dbReference type="InterPro" id="IPR045663">
    <property type="entry name" value="ORC3_ins"/>
</dbReference>
<keyword evidence="5" id="KW-0235">DNA replication</keyword>
<organism evidence="14 15">
    <name type="scientific">Polyplax serrata</name>
    <name type="common">Common mouse louse</name>
    <dbReference type="NCBI Taxonomy" id="468196"/>
    <lineage>
        <taxon>Eukaryota</taxon>
        <taxon>Metazoa</taxon>
        <taxon>Ecdysozoa</taxon>
        <taxon>Arthropoda</taxon>
        <taxon>Hexapoda</taxon>
        <taxon>Insecta</taxon>
        <taxon>Pterygota</taxon>
        <taxon>Neoptera</taxon>
        <taxon>Paraneoptera</taxon>
        <taxon>Psocodea</taxon>
        <taxon>Troctomorpha</taxon>
        <taxon>Phthiraptera</taxon>
        <taxon>Anoplura</taxon>
        <taxon>Polyplacidae</taxon>
        <taxon>Polyplax</taxon>
    </lineage>
</organism>
<name>A0ABR1AVQ4_POLSC</name>
<feature type="domain" description="Origin recognition complex subunit 3 N-terminal" evidence="11">
    <location>
        <begin position="1"/>
        <end position="327"/>
    </location>
</feature>
<evidence type="ECO:0000256" key="4">
    <source>
        <dbReference type="ARBA" id="ARBA00022553"/>
    </source>
</evidence>
<comment type="subcellular location">
    <subcellularLocation>
        <location evidence="1">Nucleus</location>
    </subcellularLocation>
</comment>
<comment type="caution">
    <text evidence="14">The sequence shown here is derived from an EMBL/GenBank/DDBJ whole genome shotgun (WGS) entry which is preliminary data.</text>
</comment>
<evidence type="ECO:0000259" key="11">
    <source>
        <dbReference type="Pfam" id="PF07034"/>
    </source>
</evidence>
<comment type="subunit">
    <text evidence="8">Component of ORC, a complex composed of at least 6 subunits: ORC1, ORC2, ORC3, ORC4, ORC5 and ORC6. ORC is regulated in a cell-cycle dependent manner. It is sequentially assembled at the exit from anaphase of mitosis and disassembled as cells enter S phase.</text>
</comment>
<evidence type="ECO:0000256" key="10">
    <source>
        <dbReference type="SAM" id="MobiDB-lite"/>
    </source>
</evidence>
<proteinExistence type="inferred from homology"/>
<keyword evidence="6" id="KW-0238">DNA-binding</keyword>
<comment type="function">
    <text evidence="9">Component of the origin recognition complex (ORC) that binds origins of replication. DNA-binding is ATP-dependent. The specific DNA sequences that define origins of replication have not been identified yet. ORC is required to assemble the pre-replication complex necessary to initiate DNA replication. Binds histone H3 and H4 trimethylation marks H3K9me3, H3K27me3 and H4K20me3.</text>
</comment>
<dbReference type="InterPro" id="IPR045667">
    <property type="entry name" value="ORC3_N"/>
</dbReference>
<dbReference type="Pfam" id="PF19675">
    <property type="entry name" value="ORC3_ins"/>
    <property type="match status" value="1"/>
</dbReference>
<dbReference type="InterPro" id="IPR020795">
    <property type="entry name" value="ORC3"/>
</dbReference>
<dbReference type="PANTHER" id="PTHR12748">
    <property type="entry name" value="ORIGIN RECOGNITION COMPLEX SUBUNIT 3"/>
    <property type="match status" value="1"/>
</dbReference>
<evidence type="ECO:0000256" key="3">
    <source>
        <dbReference type="ARBA" id="ARBA00019085"/>
    </source>
</evidence>
<reference evidence="14 15" key="1">
    <citation type="submission" date="2023-09" db="EMBL/GenBank/DDBJ databases">
        <title>Genomes of two closely related lineages of the louse Polyplax serrata with different host specificities.</title>
        <authorList>
            <person name="Martinu J."/>
            <person name="Tarabai H."/>
            <person name="Stefka J."/>
            <person name="Hypsa V."/>
        </authorList>
    </citation>
    <scope>NUCLEOTIDE SEQUENCE [LARGE SCALE GENOMIC DNA]</scope>
    <source>
        <strain evidence="14">98ZLc_SE</strain>
    </source>
</reference>
<keyword evidence="4" id="KW-0597">Phosphoprotein</keyword>
<evidence type="ECO:0000256" key="5">
    <source>
        <dbReference type="ARBA" id="ARBA00022705"/>
    </source>
</evidence>
<sequence length="672" mass="77264">METNSVSQGSFLFLPKNFSLTKLRRSKKRKLNAEEEKNWNIAFQKVWNVIDKEVKEINDQLFKKVLEGLLKHIQSLHKEIKFDEGVLPCEILLTGTNLPDHNLLVSALTDNIKEVTPYFSVMWSRNCGNIKNTITTLVQQITGSVKDNRNSEQSDVEDADSDADDDPSSKITLQVSQCNMATLCAWYFSRIKVNNSKHPVVIFIPDFESFSPKVLSEFVYILSSYSSQVPFVLIFGVATTPGAVYQTLPHNALSQLNIQLFKSETSVSFLNNVVEKILFSEKCPFRLGSKCMTFLTDIFLFHSFSVQGFIQGFKFCMMEHFFNKNHYSLCCSMDDLDKHVKQLKDDDIEGIRRIPSFQKFVEGSSKDDRVLLLLNNDHTKKVVKQMICDVQEYMNNFHVALKCLHIITQDLPQYPLGRHLREYYCNAVSTDVRESSQYKESMKMLRFQSRNELTVKISLMVELLKLNSLFDILSLDRNTKFEDICCQLEQYKNNFDRLGENSGIPDGGTSEFEEMKKSFLDYIETKIFDEMLLPVVTKPLHEIILFDDLPAVRRRISGSPRGAIHLALNNPQYYLECNCCTLPHTEAVLPTLPDLSIVYKLHLEFGKVINLYDWLQAFAACVKPDQTESETQADEELQARFTRAVSELQFLGFIKPSRTKSDYVNRLTWGTA</sequence>
<evidence type="ECO:0000313" key="15">
    <source>
        <dbReference type="Proteomes" id="UP001359485"/>
    </source>
</evidence>
<feature type="domain" description="Origin recognition complex subunit 3 winged helix C-terminal" evidence="12">
    <location>
        <begin position="561"/>
        <end position="669"/>
    </location>
</feature>
<feature type="compositionally biased region" description="Acidic residues" evidence="10">
    <location>
        <begin position="154"/>
        <end position="166"/>
    </location>
</feature>
<dbReference type="PANTHER" id="PTHR12748:SF0">
    <property type="entry name" value="ORIGIN RECOGNITION COMPLEX SUBUNIT 3"/>
    <property type="match status" value="1"/>
</dbReference>
<evidence type="ECO:0000256" key="7">
    <source>
        <dbReference type="ARBA" id="ARBA00023242"/>
    </source>
</evidence>
<keyword evidence="7" id="KW-0539">Nucleus</keyword>
<evidence type="ECO:0000259" key="13">
    <source>
        <dbReference type="Pfam" id="PF19675"/>
    </source>
</evidence>
<comment type="similarity">
    <text evidence="2">Belongs to the ORC3 family.</text>
</comment>
<evidence type="ECO:0000256" key="8">
    <source>
        <dbReference type="ARBA" id="ARBA00026084"/>
    </source>
</evidence>
<keyword evidence="15" id="KW-1185">Reference proteome</keyword>
<dbReference type="Pfam" id="PF07034">
    <property type="entry name" value="ORC3_N"/>
    <property type="match status" value="1"/>
</dbReference>
<feature type="domain" description="Origin recognition complex subunit 3 insertion" evidence="13">
    <location>
        <begin position="340"/>
        <end position="499"/>
    </location>
</feature>